<dbReference type="PROSITE" id="PS50053">
    <property type="entry name" value="UBIQUITIN_2"/>
    <property type="match status" value="1"/>
</dbReference>
<feature type="compositionally biased region" description="Pro residues" evidence="1">
    <location>
        <begin position="120"/>
        <end position="133"/>
    </location>
</feature>
<dbReference type="InterPro" id="IPR022617">
    <property type="entry name" value="Rad60/SUMO-like_dom"/>
</dbReference>
<dbReference type="OrthoDB" id="3365399at2759"/>
<dbReference type="Pfam" id="PF11976">
    <property type="entry name" value="Rad60-SLD"/>
    <property type="match status" value="1"/>
</dbReference>
<sequence>MTTPAKATKKKKPLAFLKSAPKPAPTIDLDGDASNKNDDDDDDDALDLFRRSKDFFPVVVQEQESPRMETPDRKKSDHGQHDSDGSTHSPSPRSVKRRKLSTPARSDKFWDSPEDLYGPATPPERVPTSPSPTPYRSNKKKPMPSPAKPRGIETVQLVQSDILPTPSRSNSHQLPEDEVVSIKPDLEHVTPNDHAIHTRSSTRGREDLSVPFKKEELSPGPITLDDSDDDLIETTSPPDEEDPFAHFVQRAREREAAAVAKINDETKALGGDTSKKREPLAEAKIFVFSRMAKYPDIPTFGAKRGLHQNLGIIRKTYITWMRNKGIAVSDEDESQIFLTWKGRRIYDVSTGISLGWKPSANGEFPPAPRTSGFKKGGVLLEAWTQEDLDNEIAAQELQKRMDRGELVDDFPDDQPEDEQAEAAAKVRISLKEKDQEPVKMSVQGDYEIRLVIGVYRKMKKIPDGREIKLRYEGEWLDGAVTVNEADIEDLCTVEVYIK</sequence>
<dbReference type="InterPro" id="IPR029071">
    <property type="entry name" value="Ubiquitin-like_domsf"/>
</dbReference>
<feature type="domain" description="Ubiquitin-like" evidence="2">
    <location>
        <begin position="426"/>
        <end position="498"/>
    </location>
</feature>
<feature type="region of interest" description="Disordered" evidence="1">
    <location>
        <begin position="182"/>
        <end position="206"/>
    </location>
</feature>
<keyword evidence="4" id="KW-1185">Reference proteome</keyword>
<feature type="compositionally biased region" description="Basic and acidic residues" evidence="1">
    <location>
        <begin position="184"/>
        <end position="196"/>
    </location>
</feature>
<dbReference type="SUPFAM" id="SSF54236">
    <property type="entry name" value="Ubiquitin-like"/>
    <property type="match status" value="1"/>
</dbReference>
<evidence type="ECO:0000259" key="2">
    <source>
        <dbReference type="PROSITE" id="PS50053"/>
    </source>
</evidence>
<accession>A0A423WPR4</accession>
<dbReference type="AlphaFoldDB" id="A0A423WPR4"/>
<dbReference type="Gene3D" id="3.10.20.90">
    <property type="entry name" value="Phosphatidylinositol 3-kinase Catalytic Subunit, Chain A, domain 1"/>
    <property type="match status" value="1"/>
</dbReference>
<evidence type="ECO:0000313" key="4">
    <source>
        <dbReference type="Proteomes" id="UP000284375"/>
    </source>
</evidence>
<organism evidence="3 4">
    <name type="scientific">Cytospora chrysosperma</name>
    <name type="common">Cytospora canker fungus</name>
    <name type="synonym">Sphaeria chrysosperma</name>
    <dbReference type="NCBI Taxonomy" id="252740"/>
    <lineage>
        <taxon>Eukaryota</taxon>
        <taxon>Fungi</taxon>
        <taxon>Dikarya</taxon>
        <taxon>Ascomycota</taxon>
        <taxon>Pezizomycotina</taxon>
        <taxon>Sordariomycetes</taxon>
        <taxon>Sordariomycetidae</taxon>
        <taxon>Diaporthales</taxon>
        <taxon>Cytosporaceae</taxon>
        <taxon>Cytospora</taxon>
    </lineage>
</organism>
<protein>
    <recommendedName>
        <fullName evidence="2">Ubiquitin-like domain-containing protein</fullName>
    </recommendedName>
</protein>
<feature type="compositionally biased region" description="Basic and acidic residues" evidence="1">
    <location>
        <begin position="64"/>
        <end position="85"/>
    </location>
</feature>
<feature type="region of interest" description="Disordered" evidence="1">
    <location>
        <begin position="1"/>
        <end position="151"/>
    </location>
</feature>
<name>A0A423WPR4_CYTCH</name>
<comment type="caution">
    <text evidence="3">The sequence shown here is derived from an EMBL/GenBank/DDBJ whole genome shotgun (WGS) entry which is preliminary data.</text>
</comment>
<dbReference type="EMBL" id="LJZO01000001">
    <property type="protein sequence ID" value="ROW05403.1"/>
    <property type="molecule type" value="Genomic_DNA"/>
</dbReference>
<evidence type="ECO:0000313" key="3">
    <source>
        <dbReference type="EMBL" id="ROW05403.1"/>
    </source>
</evidence>
<dbReference type="Proteomes" id="UP000284375">
    <property type="component" value="Unassembled WGS sequence"/>
</dbReference>
<gene>
    <name evidence="3" type="ORF">VSDG_00562</name>
</gene>
<evidence type="ECO:0000256" key="1">
    <source>
        <dbReference type="SAM" id="MobiDB-lite"/>
    </source>
</evidence>
<proteinExistence type="predicted"/>
<reference evidence="3 4" key="1">
    <citation type="submission" date="2015-09" db="EMBL/GenBank/DDBJ databases">
        <title>Host preference determinants of Valsa canker pathogens revealed by comparative genomics.</title>
        <authorList>
            <person name="Yin Z."/>
            <person name="Huang L."/>
        </authorList>
    </citation>
    <scope>NUCLEOTIDE SEQUENCE [LARGE SCALE GENOMIC DNA]</scope>
    <source>
        <strain evidence="3 4">YSFL</strain>
    </source>
</reference>
<dbReference type="InterPro" id="IPR000626">
    <property type="entry name" value="Ubiquitin-like_dom"/>
</dbReference>